<protein>
    <submittedName>
        <fullName evidence="2">DegV family protein</fullName>
    </submittedName>
</protein>
<evidence type="ECO:0000313" key="3">
    <source>
        <dbReference type="Proteomes" id="UP000051739"/>
    </source>
</evidence>
<reference evidence="2 3" key="1">
    <citation type="journal article" date="2015" name="Genome Announc.">
        <title>Expanding the biotechnology potential of lactobacilli through comparative genomics of 213 strains and associated genera.</title>
        <authorList>
            <person name="Sun Z."/>
            <person name="Harris H.M."/>
            <person name="McCann A."/>
            <person name="Guo C."/>
            <person name="Argimon S."/>
            <person name="Zhang W."/>
            <person name="Yang X."/>
            <person name="Jeffery I.B."/>
            <person name="Cooney J.C."/>
            <person name="Kagawa T.F."/>
            <person name="Liu W."/>
            <person name="Song Y."/>
            <person name="Salvetti E."/>
            <person name="Wrobel A."/>
            <person name="Rasinkangas P."/>
            <person name="Parkhill J."/>
            <person name="Rea M.C."/>
            <person name="O'Sullivan O."/>
            <person name="Ritari J."/>
            <person name="Douillard F.P."/>
            <person name="Paul Ross R."/>
            <person name="Yang R."/>
            <person name="Briner A.E."/>
            <person name="Felis G.E."/>
            <person name="de Vos W.M."/>
            <person name="Barrangou R."/>
            <person name="Klaenhammer T.R."/>
            <person name="Caufield P.W."/>
            <person name="Cui Y."/>
            <person name="Zhang H."/>
            <person name="O'Toole P.W."/>
        </authorList>
    </citation>
    <scope>NUCLEOTIDE SEQUENCE [LARGE SCALE GENOMIC DNA]</scope>
    <source>
        <strain evidence="2 3">DSM 16045</strain>
    </source>
</reference>
<dbReference type="Gene3D" id="3.30.1180.10">
    <property type="match status" value="1"/>
</dbReference>
<sequence>MANIKLVTDSSAGLTDEEIKEYDITIVPLSVMIDDQVYVEREDITNDEFVAKMAESANLPKTSQPPLGKFVEVFDRLGADGSQVLCIDMMASLSGTVHAAEQAATMTETDVTVIDSLTTDRALAYQLIEAAKAIKAGATMEEAVAKARETEKKTTLYLAIDNVKNLVAGGRVSKFAGTLSGVLNIKPMLKVGNGEIEIPAKVRGNKGMHKLWSQIVADMVKGPEIVAIGISHVAAGKEMEWLKAQLNEAFPDIPVLVRTTVPVIATNTGFGANCLIYYTK</sequence>
<keyword evidence="1" id="KW-0446">Lipid-binding</keyword>
<dbReference type="SUPFAM" id="SSF82549">
    <property type="entry name" value="DAK1/DegV-like"/>
    <property type="match status" value="1"/>
</dbReference>
<keyword evidence="3" id="KW-1185">Reference proteome</keyword>
<dbReference type="Pfam" id="PF02645">
    <property type="entry name" value="DegV"/>
    <property type="match status" value="1"/>
</dbReference>
<dbReference type="NCBIfam" id="TIGR00762">
    <property type="entry name" value="DegV"/>
    <property type="match status" value="1"/>
</dbReference>
<dbReference type="PATRIC" id="fig|1423749.3.peg.1753"/>
<dbReference type="PANTHER" id="PTHR33434:SF8">
    <property type="entry name" value="DEGV DOMAIN-CONTAINING PROTEIN SPR1019"/>
    <property type="match status" value="1"/>
</dbReference>
<dbReference type="InterPro" id="IPR003797">
    <property type="entry name" value="DegV"/>
</dbReference>
<dbReference type="EMBL" id="AZFN01000008">
    <property type="protein sequence ID" value="KRM02683.1"/>
    <property type="molecule type" value="Genomic_DNA"/>
</dbReference>
<dbReference type="RefSeq" id="WP_056937125.1">
    <property type="nucleotide sequence ID" value="NZ_AZFN01000008.1"/>
</dbReference>
<dbReference type="Gene3D" id="3.40.50.10170">
    <property type="match status" value="1"/>
</dbReference>
<name>A0A0R1VEY0_9LACO</name>
<dbReference type="PROSITE" id="PS51482">
    <property type="entry name" value="DEGV"/>
    <property type="match status" value="1"/>
</dbReference>
<dbReference type="AlphaFoldDB" id="A0A0R1VEY0"/>
<dbReference type="GO" id="GO:0008289">
    <property type="term" value="F:lipid binding"/>
    <property type="evidence" value="ECO:0007669"/>
    <property type="project" value="UniProtKB-KW"/>
</dbReference>
<gene>
    <name evidence="2" type="ORF">FC60_GL001694</name>
</gene>
<comment type="caution">
    <text evidence="2">The sequence shown here is derived from an EMBL/GenBank/DDBJ whole genome shotgun (WGS) entry which is preliminary data.</text>
</comment>
<accession>A0A0R1VEY0</accession>
<dbReference type="InterPro" id="IPR043168">
    <property type="entry name" value="DegV_C"/>
</dbReference>
<evidence type="ECO:0000313" key="2">
    <source>
        <dbReference type="EMBL" id="KRM02683.1"/>
    </source>
</evidence>
<dbReference type="InterPro" id="IPR050270">
    <property type="entry name" value="DegV_domain_contain"/>
</dbReference>
<proteinExistence type="predicted"/>
<evidence type="ECO:0000256" key="1">
    <source>
        <dbReference type="ARBA" id="ARBA00023121"/>
    </source>
</evidence>
<organism evidence="2 3">
    <name type="scientific">Limosilactobacillus gastricus DSM 16045</name>
    <dbReference type="NCBI Taxonomy" id="1423749"/>
    <lineage>
        <taxon>Bacteria</taxon>
        <taxon>Bacillati</taxon>
        <taxon>Bacillota</taxon>
        <taxon>Bacilli</taxon>
        <taxon>Lactobacillales</taxon>
        <taxon>Lactobacillaceae</taxon>
        <taxon>Limosilactobacillus</taxon>
    </lineage>
</organism>
<dbReference type="Proteomes" id="UP000051739">
    <property type="component" value="Unassembled WGS sequence"/>
</dbReference>
<dbReference type="PANTHER" id="PTHR33434">
    <property type="entry name" value="DEGV DOMAIN-CONTAINING PROTEIN DR_1986-RELATED"/>
    <property type="match status" value="1"/>
</dbReference>